<organism evidence="1 2">
    <name type="scientific">Trichonephila clavipes</name>
    <name type="common">Golden silk orbweaver</name>
    <name type="synonym">Nephila clavipes</name>
    <dbReference type="NCBI Taxonomy" id="2585209"/>
    <lineage>
        <taxon>Eukaryota</taxon>
        <taxon>Metazoa</taxon>
        <taxon>Ecdysozoa</taxon>
        <taxon>Arthropoda</taxon>
        <taxon>Chelicerata</taxon>
        <taxon>Arachnida</taxon>
        <taxon>Araneae</taxon>
        <taxon>Araneomorphae</taxon>
        <taxon>Entelegynae</taxon>
        <taxon>Araneoidea</taxon>
        <taxon>Nephilidae</taxon>
        <taxon>Trichonephila</taxon>
    </lineage>
</organism>
<accession>A0A8X6T5F4</accession>
<dbReference type="EMBL" id="BMAU01021359">
    <property type="protein sequence ID" value="GFY21882.1"/>
    <property type="molecule type" value="Genomic_DNA"/>
</dbReference>
<name>A0A8X6T5F4_TRICX</name>
<proteinExistence type="predicted"/>
<gene>
    <name evidence="1" type="primary">NCL1_43174</name>
    <name evidence="1" type="ORF">TNCV_3295261</name>
</gene>
<reference evidence="1" key="1">
    <citation type="submission" date="2020-08" db="EMBL/GenBank/DDBJ databases">
        <title>Multicomponent nature underlies the extraordinary mechanical properties of spider dragline silk.</title>
        <authorList>
            <person name="Kono N."/>
            <person name="Nakamura H."/>
            <person name="Mori M."/>
            <person name="Yoshida Y."/>
            <person name="Ohtoshi R."/>
            <person name="Malay A.D."/>
            <person name="Moran D.A.P."/>
            <person name="Tomita M."/>
            <person name="Numata K."/>
            <person name="Arakawa K."/>
        </authorList>
    </citation>
    <scope>NUCLEOTIDE SEQUENCE</scope>
</reference>
<keyword evidence="2" id="KW-1185">Reference proteome</keyword>
<protein>
    <submittedName>
        <fullName evidence="1">Uncharacterized protein</fullName>
    </submittedName>
</protein>
<dbReference type="AlphaFoldDB" id="A0A8X6T5F4"/>
<evidence type="ECO:0000313" key="1">
    <source>
        <dbReference type="EMBL" id="GFY21882.1"/>
    </source>
</evidence>
<comment type="caution">
    <text evidence="1">The sequence shown here is derived from an EMBL/GenBank/DDBJ whole genome shotgun (WGS) entry which is preliminary data.</text>
</comment>
<sequence length="102" mass="11671">MRSRAHSNRTLLETVSVLPELMVVWSRDDFHAAFDKQFVRISLFLMTLQLLKKVNGTNLPNNNELADTENVIPQAVDDPTAIGNLRRLFPRMDPSDWTAAMF</sequence>
<dbReference type="Proteomes" id="UP000887159">
    <property type="component" value="Unassembled WGS sequence"/>
</dbReference>
<evidence type="ECO:0000313" key="2">
    <source>
        <dbReference type="Proteomes" id="UP000887159"/>
    </source>
</evidence>